<dbReference type="PANTHER" id="PTHR47936:SF3">
    <property type="entry name" value="PENTACOTRIPEPTIDE-REPEAT REGION OF PRORP DOMAIN-CONTAINING PROTEIN"/>
    <property type="match status" value="1"/>
</dbReference>
<feature type="repeat" description="PPR" evidence="3">
    <location>
        <begin position="425"/>
        <end position="459"/>
    </location>
</feature>
<dbReference type="InterPro" id="IPR002885">
    <property type="entry name" value="PPR_rpt"/>
</dbReference>
<reference evidence="4" key="2">
    <citation type="journal article" date="2024" name="Plant">
        <title>Genomic evolution and insights into agronomic trait innovations of Sesamum species.</title>
        <authorList>
            <person name="Miao H."/>
            <person name="Wang L."/>
            <person name="Qu L."/>
            <person name="Liu H."/>
            <person name="Sun Y."/>
            <person name="Le M."/>
            <person name="Wang Q."/>
            <person name="Wei S."/>
            <person name="Zheng Y."/>
            <person name="Lin W."/>
            <person name="Duan Y."/>
            <person name="Cao H."/>
            <person name="Xiong S."/>
            <person name="Wang X."/>
            <person name="Wei L."/>
            <person name="Li C."/>
            <person name="Ma Q."/>
            <person name="Ju M."/>
            <person name="Zhao R."/>
            <person name="Li G."/>
            <person name="Mu C."/>
            <person name="Tian Q."/>
            <person name="Mei H."/>
            <person name="Zhang T."/>
            <person name="Gao T."/>
            <person name="Zhang H."/>
        </authorList>
    </citation>
    <scope>NUCLEOTIDE SEQUENCE</scope>
    <source>
        <strain evidence="4">K16</strain>
    </source>
</reference>
<proteinExistence type="inferred from homology"/>
<evidence type="ECO:0000256" key="3">
    <source>
        <dbReference type="PROSITE-ProRule" id="PRU00708"/>
    </source>
</evidence>
<dbReference type="EMBL" id="JACGWL010000012">
    <property type="protein sequence ID" value="KAK4391317.1"/>
    <property type="molecule type" value="Genomic_DNA"/>
</dbReference>
<evidence type="ECO:0000256" key="1">
    <source>
        <dbReference type="ARBA" id="ARBA00007626"/>
    </source>
</evidence>
<keyword evidence="2" id="KW-0677">Repeat</keyword>
<dbReference type="Pfam" id="PF01535">
    <property type="entry name" value="PPR"/>
    <property type="match status" value="1"/>
</dbReference>
<comment type="caution">
    <text evidence="4">The sequence shown here is derived from an EMBL/GenBank/DDBJ whole genome shotgun (WGS) entry which is preliminary data.</text>
</comment>
<feature type="repeat" description="PPR" evidence="3">
    <location>
        <begin position="390"/>
        <end position="424"/>
    </location>
</feature>
<dbReference type="Gene3D" id="1.25.40.10">
    <property type="entry name" value="Tetratricopeptide repeat domain"/>
    <property type="match status" value="1"/>
</dbReference>
<gene>
    <name evidence="4" type="ORF">Sango_2195000</name>
</gene>
<dbReference type="Pfam" id="PF13041">
    <property type="entry name" value="PPR_2"/>
    <property type="match status" value="1"/>
</dbReference>
<name>A0AAE1WDK0_9LAMI</name>
<protein>
    <recommendedName>
        <fullName evidence="6">Pentatricopeptide repeat-containing protein</fullName>
    </recommendedName>
</protein>
<dbReference type="AlphaFoldDB" id="A0AAE1WDK0"/>
<sequence length="601" mass="68007">MRILNNSYRTQNFLRYCLNCTILSLFSPKTLNPKTLDTLLPSNSPCAISSLFNSSPGSSSFFSSESFSLPKRPFLSNSSSGSSSVLYSRLYSLQKEQPVGSLYLPTKHDFLINCSSFSCSRRKIGSYTRDKKQSLCYASSRGPLLTCSSTYSFLQSFGLSTLFKHNSHYVFPNSGCIQCGTDRCFTVASFNGTFVSGTVAESEVQNISNVYSGQQKLEKRNNFPRKFVLEIIHNLRNNEKDLDSRLNMLSSNLSVYSITEIFEVLNFQRISGLRLFEWIWSNKPLLHKNAYICSLIIDNVGRLDDYETMSAWLKKFTSENICLTYEAFGFIPFLVSTDSSLKQSTKKVVDLLNKVGGSCRNSGVSALVEMFCKLDLFEMARYVIKITESKESYYCLLVREKCRRGLIEDAYSVIREMVEAQCAPNTKVYNYLLGSLWKNGRIDEASGLLDEMKEIGISPDAITFEILINFACSSGNMDHVHQLLHQMVSQGLKPRLATHACIVKTLFTAEQYEAAHKHVVDSSISYKTSSNAMYSLMANLYREKGDIVSAQNTLVKMMEKSLKPNFSIYIKIVKQLRRTGRANLARDLENRHSKFLIKSHP</sequence>
<feature type="repeat" description="PPR" evidence="3">
    <location>
        <begin position="460"/>
        <end position="494"/>
    </location>
</feature>
<dbReference type="PROSITE" id="PS51375">
    <property type="entry name" value="PPR"/>
    <property type="match status" value="3"/>
</dbReference>
<dbReference type="PANTHER" id="PTHR47936">
    <property type="entry name" value="PPR_LONG DOMAIN-CONTAINING PROTEIN"/>
    <property type="match status" value="1"/>
</dbReference>
<dbReference type="Proteomes" id="UP001289374">
    <property type="component" value="Unassembled WGS sequence"/>
</dbReference>
<accession>A0AAE1WDK0</accession>
<evidence type="ECO:0000313" key="5">
    <source>
        <dbReference type="Proteomes" id="UP001289374"/>
    </source>
</evidence>
<organism evidence="4 5">
    <name type="scientific">Sesamum angolense</name>
    <dbReference type="NCBI Taxonomy" id="2727404"/>
    <lineage>
        <taxon>Eukaryota</taxon>
        <taxon>Viridiplantae</taxon>
        <taxon>Streptophyta</taxon>
        <taxon>Embryophyta</taxon>
        <taxon>Tracheophyta</taxon>
        <taxon>Spermatophyta</taxon>
        <taxon>Magnoliopsida</taxon>
        <taxon>eudicotyledons</taxon>
        <taxon>Gunneridae</taxon>
        <taxon>Pentapetalae</taxon>
        <taxon>asterids</taxon>
        <taxon>lamiids</taxon>
        <taxon>Lamiales</taxon>
        <taxon>Pedaliaceae</taxon>
        <taxon>Sesamum</taxon>
    </lineage>
</organism>
<evidence type="ECO:0000256" key="2">
    <source>
        <dbReference type="ARBA" id="ARBA00022737"/>
    </source>
</evidence>
<keyword evidence="5" id="KW-1185">Reference proteome</keyword>
<reference evidence="4" key="1">
    <citation type="submission" date="2020-06" db="EMBL/GenBank/DDBJ databases">
        <authorList>
            <person name="Li T."/>
            <person name="Hu X."/>
            <person name="Zhang T."/>
            <person name="Song X."/>
            <person name="Zhang H."/>
            <person name="Dai N."/>
            <person name="Sheng W."/>
            <person name="Hou X."/>
            <person name="Wei L."/>
        </authorList>
    </citation>
    <scope>NUCLEOTIDE SEQUENCE</scope>
    <source>
        <strain evidence="4">K16</strain>
        <tissue evidence="4">Leaf</tissue>
    </source>
</reference>
<comment type="similarity">
    <text evidence="1">Belongs to the PPR family. P subfamily.</text>
</comment>
<evidence type="ECO:0008006" key="6">
    <source>
        <dbReference type="Google" id="ProtNLM"/>
    </source>
</evidence>
<dbReference type="NCBIfam" id="TIGR00756">
    <property type="entry name" value="PPR"/>
    <property type="match status" value="2"/>
</dbReference>
<dbReference type="InterPro" id="IPR011990">
    <property type="entry name" value="TPR-like_helical_dom_sf"/>
</dbReference>
<evidence type="ECO:0000313" key="4">
    <source>
        <dbReference type="EMBL" id="KAK4391317.1"/>
    </source>
</evidence>